<proteinExistence type="predicted"/>
<accession>A0ACC3TTN7</accession>
<organism evidence="1 2">
    <name type="scientific">Lipomyces orientalis</name>
    <dbReference type="NCBI Taxonomy" id="1233043"/>
    <lineage>
        <taxon>Eukaryota</taxon>
        <taxon>Fungi</taxon>
        <taxon>Dikarya</taxon>
        <taxon>Ascomycota</taxon>
        <taxon>Saccharomycotina</taxon>
        <taxon>Lipomycetes</taxon>
        <taxon>Lipomycetales</taxon>
        <taxon>Lipomycetaceae</taxon>
        <taxon>Lipomyces</taxon>
    </lineage>
</organism>
<dbReference type="EMBL" id="MU970051">
    <property type="protein sequence ID" value="KAK9324303.1"/>
    <property type="molecule type" value="Genomic_DNA"/>
</dbReference>
<reference evidence="2" key="1">
    <citation type="journal article" date="2024" name="Front. Bioeng. Biotechnol.">
        <title>Genome-scale model development and genomic sequencing of the oleaginous clade Lipomyces.</title>
        <authorList>
            <person name="Czajka J.J."/>
            <person name="Han Y."/>
            <person name="Kim J."/>
            <person name="Mondo S.J."/>
            <person name="Hofstad B.A."/>
            <person name="Robles A."/>
            <person name="Haridas S."/>
            <person name="Riley R."/>
            <person name="LaButti K."/>
            <person name="Pangilinan J."/>
            <person name="Andreopoulos W."/>
            <person name="Lipzen A."/>
            <person name="Yan J."/>
            <person name="Wang M."/>
            <person name="Ng V."/>
            <person name="Grigoriev I.V."/>
            <person name="Spatafora J.W."/>
            <person name="Magnuson J.K."/>
            <person name="Baker S.E."/>
            <person name="Pomraning K.R."/>
        </authorList>
    </citation>
    <scope>NUCLEOTIDE SEQUENCE [LARGE SCALE GENOMIC DNA]</scope>
    <source>
        <strain evidence="2">CBS 10300</strain>
    </source>
</reference>
<dbReference type="Proteomes" id="UP001489719">
    <property type="component" value="Unassembled WGS sequence"/>
</dbReference>
<keyword evidence="2" id="KW-1185">Reference proteome</keyword>
<name>A0ACC3TTN7_9ASCO</name>
<evidence type="ECO:0000313" key="1">
    <source>
        <dbReference type="EMBL" id="KAK9324303.1"/>
    </source>
</evidence>
<comment type="caution">
    <text evidence="1">The sequence shown here is derived from an EMBL/GenBank/DDBJ whole genome shotgun (WGS) entry which is preliminary data.</text>
</comment>
<evidence type="ECO:0000313" key="2">
    <source>
        <dbReference type="Proteomes" id="UP001489719"/>
    </source>
</evidence>
<gene>
    <name evidence="1" type="ORF">V1517DRAFT_336945</name>
</gene>
<protein>
    <submittedName>
        <fullName evidence="1">Uncharacterized protein</fullName>
    </submittedName>
</protein>
<sequence>MATRIVDVSCPLSWPIARRGACVRRIVAFLVGGAILFLPSSASSSSSSSSPPPPPPPPIRNPSSWSASPRMPANNIIMRLKHAPSGTVVGWSKLSAAYYYFTAKETHSSSSQESLVRAPAQ</sequence>